<dbReference type="EMBL" id="LAZR01003555">
    <property type="protein sequence ID" value="KKN17110.1"/>
    <property type="molecule type" value="Genomic_DNA"/>
</dbReference>
<evidence type="ECO:0000313" key="1">
    <source>
        <dbReference type="EMBL" id="KKN17110.1"/>
    </source>
</evidence>
<name>A0A0F9NC85_9ZZZZ</name>
<reference evidence="1" key="1">
    <citation type="journal article" date="2015" name="Nature">
        <title>Complex archaea that bridge the gap between prokaryotes and eukaryotes.</title>
        <authorList>
            <person name="Spang A."/>
            <person name="Saw J.H."/>
            <person name="Jorgensen S.L."/>
            <person name="Zaremba-Niedzwiedzka K."/>
            <person name="Martijn J."/>
            <person name="Lind A.E."/>
            <person name="van Eijk R."/>
            <person name="Schleper C."/>
            <person name="Guy L."/>
            <person name="Ettema T.J."/>
        </authorList>
    </citation>
    <scope>NUCLEOTIDE SEQUENCE</scope>
</reference>
<organism evidence="1">
    <name type="scientific">marine sediment metagenome</name>
    <dbReference type="NCBI Taxonomy" id="412755"/>
    <lineage>
        <taxon>unclassified sequences</taxon>
        <taxon>metagenomes</taxon>
        <taxon>ecological metagenomes</taxon>
    </lineage>
</organism>
<comment type="caution">
    <text evidence="1">The sequence shown here is derived from an EMBL/GenBank/DDBJ whole genome shotgun (WGS) entry which is preliminary data.</text>
</comment>
<protein>
    <submittedName>
        <fullName evidence="1">Uncharacterized protein</fullName>
    </submittedName>
</protein>
<gene>
    <name evidence="1" type="ORF">LCGC14_0969110</name>
</gene>
<proteinExistence type="predicted"/>
<sequence>MLEVIDAEIDIDLAGEKPSLDMIELFPTTDGTDYINMSSNFLHNPYFANIDTLCG</sequence>
<dbReference type="AlphaFoldDB" id="A0A0F9NC85"/>
<accession>A0A0F9NC85</accession>